<sequence>MLDYENESSLGPIISKLERCKLAENTFMPVGYQVAEEILSVLDVEDLISVSLTYKPMHRFINNSSTLWKRIHARLTPPTNHKIMDSMLTLQKFADTNVNLGSAWKKHVFQRLRNRTYYLSYSYWDDSKDFTITFHGASYDLNTVYHETVGYANFVGDIGPPTIPMFVHHQGQLFDVQQGFQKWRIAIEPIQTSLQRPIKTENNNLLYIVYTYSDRPTDFQFNLMKTFDNEIDAINYAQTIAEDVDSFPQNVECLGELFDAKVKSSTQQFPTRVAINTAEFWSKVDEDEVARIKKDEQKLLDNCDEDELMNDIEEGKEDENNSGGGEDTGWSGEKTYNLSDALDAFDIMIESYKNNKKRSFSEAMENPQHEINSTVPVRPNLRKIMMTYYR</sequence>
<gene>
    <name evidence="3" type="ORF">POCULU_LOCUS8535</name>
</gene>
<feature type="region of interest" description="Disordered" evidence="1">
    <location>
        <begin position="313"/>
        <end position="333"/>
    </location>
</feature>
<dbReference type="Proteomes" id="UP000789572">
    <property type="component" value="Unassembled WGS sequence"/>
</dbReference>
<comment type="caution">
    <text evidence="3">The sequence shown here is derived from an EMBL/GenBank/DDBJ whole genome shotgun (WGS) entry which is preliminary data.</text>
</comment>
<feature type="domain" description="F-box" evidence="2">
    <location>
        <begin position="24"/>
        <end position="71"/>
    </location>
</feature>
<protein>
    <submittedName>
        <fullName evidence="3">2057_t:CDS:1</fullName>
    </submittedName>
</protein>
<evidence type="ECO:0000259" key="2">
    <source>
        <dbReference type="PROSITE" id="PS50181"/>
    </source>
</evidence>
<proteinExistence type="predicted"/>
<evidence type="ECO:0000256" key="1">
    <source>
        <dbReference type="SAM" id="MobiDB-lite"/>
    </source>
</evidence>
<reference evidence="3" key="1">
    <citation type="submission" date="2021-06" db="EMBL/GenBank/DDBJ databases">
        <authorList>
            <person name="Kallberg Y."/>
            <person name="Tangrot J."/>
            <person name="Rosling A."/>
        </authorList>
    </citation>
    <scope>NUCLEOTIDE SEQUENCE</scope>
    <source>
        <strain evidence="3">IA702</strain>
    </source>
</reference>
<name>A0A9N9GT23_9GLOM</name>
<keyword evidence="4" id="KW-1185">Reference proteome</keyword>
<dbReference type="SUPFAM" id="SSF81383">
    <property type="entry name" value="F-box domain"/>
    <property type="match status" value="1"/>
</dbReference>
<dbReference type="EMBL" id="CAJVPJ010002525">
    <property type="protein sequence ID" value="CAG8623429.1"/>
    <property type="molecule type" value="Genomic_DNA"/>
</dbReference>
<evidence type="ECO:0000313" key="3">
    <source>
        <dbReference type="EMBL" id="CAG8623429.1"/>
    </source>
</evidence>
<dbReference type="AlphaFoldDB" id="A0A9N9GT23"/>
<dbReference type="PROSITE" id="PS50181">
    <property type="entry name" value="FBOX"/>
    <property type="match status" value="1"/>
</dbReference>
<dbReference type="OrthoDB" id="2418426at2759"/>
<accession>A0A9N9GT23</accession>
<evidence type="ECO:0000313" key="4">
    <source>
        <dbReference type="Proteomes" id="UP000789572"/>
    </source>
</evidence>
<dbReference type="InterPro" id="IPR036047">
    <property type="entry name" value="F-box-like_dom_sf"/>
</dbReference>
<dbReference type="InterPro" id="IPR001810">
    <property type="entry name" value="F-box_dom"/>
</dbReference>
<organism evidence="3 4">
    <name type="scientific">Paraglomus occultum</name>
    <dbReference type="NCBI Taxonomy" id="144539"/>
    <lineage>
        <taxon>Eukaryota</taxon>
        <taxon>Fungi</taxon>
        <taxon>Fungi incertae sedis</taxon>
        <taxon>Mucoromycota</taxon>
        <taxon>Glomeromycotina</taxon>
        <taxon>Glomeromycetes</taxon>
        <taxon>Paraglomerales</taxon>
        <taxon>Paraglomeraceae</taxon>
        <taxon>Paraglomus</taxon>
    </lineage>
</organism>